<dbReference type="AlphaFoldDB" id="A0A0B6YXC3"/>
<name>A0A0B6YXC3_9EUPU</name>
<proteinExistence type="predicted"/>
<gene>
    <name evidence="1" type="primary">ORF40568</name>
</gene>
<dbReference type="EMBL" id="HACG01013993">
    <property type="protein sequence ID" value="CEK60858.1"/>
    <property type="molecule type" value="Transcribed_RNA"/>
</dbReference>
<sequence>LGVSGKKYAHKQNSVISTHDFCNARQSHNHLATEAHQNTSLLHKMHPIQTNKHPNHMSSTLALTVI</sequence>
<reference evidence="1" key="1">
    <citation type="submission" date="2014-12" db="EMBL/GenBank/DDBJ databases">
        <title>Insight into the proteome of Arion vulgaris.</title>
        <authorList>
            <person name="Aradska J."/>
            <person name="Bulat T."/>
            <person name="Smidak R."/>
            <person name="Sarate P."/>
            <person name="Gangsoo J."/>
            <person name="Sialana F."/>
            <person name="Bilban M."/>
            <person name="Lubec G."/>
        </authorList>
    </citation>
    <scope>NUCLEOTIDE SEQUENCE</scope>
    <source>
        <tissue evidence="1">Skin</tissue>
    </source>
</reference>
<organism evidence="1">
    <name type="scientific">Arion vulgaris</name>
    <dbReference type="NCBI Taxonomy" id="1028688"/>
    <lineage>
        <taxon>Eukaryota</taxon>
        <taxon>Metazoa</taxon>
        <taxon>Spiralia</taxon>
        <taxon>Lophotrochozoa</taxon>
        <taxon>Mollusca</taxon>
        <taxon>Gastropoda</taxon>
        <taxon>Heterobranchia</taxon>
        <taxon>Euthyneura</taxon>
        <taxon>Panpulmonata</taxon>
        <taxon>Eupulmonata</taxon>
        <taxon>Stylommatophora</taxon>
        <taxon>Helicina</taxon>
        <taxon>Arionoidea</taxon>
        <taxon>Arionidae</taxon>
        <taxon>Arion</taxon>
    </lineage>
</organism>
<protein>
    <submittedName>
        <fullName evidence="1">Uncharacterized protein</fullName>
    </submittedName>
</protein>
<feature type="non-terminal residue" evidence="1">
    <location>
        <position position="1"/>
    </location>
</feature>
<evidence type="ECO:0000313" key="1">
    <source>
        <dbReference type="EMBL" id="CEK60858.1"/>
    </source>
</evidence>
<accession>A0A0B6YXC3</accession>